<accession>A0A835Z687</accession>
<feature type="coiled-coil region" evidence="1">
    <location>
        <begin position="70"/>
        <end position="104"/>
    </location>
</feature>
<evidence type="ECO:0000256" key="2">
    <source>
        <dbReference type="SAM" id="MobiDB-lite"/>
    </source>
</evidence>
<gene>
    <name evidence="3" type="ORF">JKP88DRAFT_262914</name>
</gene>
<proteinExistence type="predicted"/>
<keyword evidence="1" id="KW-0175">Coiled coil</keyword>
<sequence length="414" mass="45071">MSGEHAEERRIQEIQRQQKHVKDVKARAEHELDLLKKEFIAQHAALAAKQHLGNVLADIAQTCERSLRLRADANEGRAKAEEAKNKAREAVDAARREYDLAAKKELIATKAEQAAKRNKPSDLARVKLARAAVESTRVAAAAAQACHTPQDDIAATAAGNAASQRRDQATAAGGARRDIGNHSSGRSQKRSRSRSRSRSRNRSSGRGNRSHSRTDNSCSDFCKQWVNGDDAYHNKQCIEVCWLGWNPGVGDDVGGGYVVVRKSLCFGHGLVFRHVAIGKPVAVNKTSLRKCTSALSTLGGLGALMRLTRSAGSQLASFVGRALRCSNLSLLSCMSLLLMISTLKLPSPPHTMTLSNPISSPDPVTYADVKPYAVLNETQLTGAKRSIEEEVVNVELPSWPGRAVIDSLVKRHRW</sequence>
<evidence type="ECO:0000313" key="3">
    <source>
        <dbReference type="EMBL" id="KAG5184024.1"/>
    </source>
</evidence>
<evidence type="ECO:0000313" key="4">
    <source>
        <dbReference type="Proteomes" id="UP000664859"/>
    </source>
</evidence>
<dbReference type="AlphaFoldDB" id="A0A835Z687"/>
<organism evidence="3 4">
    <name type="scientific">Tribonema minus</name>
    <dbReference type="NCBI Taxonomy" id="303371"/>
    <lineage>
        <taxon>Eukaryota</taxon>
        <taxon>Sar</taxon>
        <taxon>Stramenopiles</taxon>
        <taxon>Ochrophyta</taxon>
        <taxon>PX clade</taxon>
        <taxon>Xanthophyceae</taxon>
        <taxon>Tribonematales</taxon>
        <taxon>Tribonemataceae</taxon>
        <taxon>Tribonema</taxon>
    </lineage>
</organism>
<feature type="region of interest" description="Disordered" evidence="2">
    <location>
        <begin position="1"/>
        <end position="23"/>
    </location>
</feature>
<comment type="caution">
    <text evidence="3">The sequence shown here is derived from an EMBL/GenBank/DDBJ whole genome shotgun (WGS) entry which is preliminary data.</text>
</comment>
<keyword evidence="4" id="KW-1185">Reference proteome</keyword>
<dbReference type="Proteomes" id="UP000664859">
    <property type="component" value="Unassembled WGS sequence"/>
</dbReference>
<feature type="compositionally biased region" description="Basic and acidic residues" evidence="2">
    <location>
        <begin position="1"/>
        <end position="13"/>
    </location>
</feature>
<reference evidence="3" key="1">
    <citation type="submission" date="2021-02" db="EMBL/GenBank/DDBJ databases">
        <title>First Annotated Genome of the Yellow-green Alga Tribonema minus.</title>
        <authorList>
            <person name="Mahan K.M."/>
        </authorList>
    </citation>
    <scope>NUCLEOTIDE SEQUENCE</scope>
    <source>
        <strain evidence="3">UTEX B ZZ1240</strain>
    </source>
</reference>
<dbReference type="EMBL" id="JAFCMP010000179">
    <property type="protein sequence ID" value="KAG5184024.1"/>
    <property type="molecule type" value="Genomic_DNA"/>
</dbReference>
<feature type="compositionally biased region" description="Basic residues" evidence="2">
    <location>
        <begin position="187"/>
        <end position="211"/>
    </location>
</feature>
<name>A0A835Z687_9STRA</name>
<evidence type="ECO:0000256" key="1">
    <source>
        <dbReference type="SAM" id="Coils"/>
    </source>
</evidence>
<feature type="region of interest" description="Disordered" evidence="2">
    <location>
        <begin position="158"/>
        <end position="217"/>
    </location>
</feature>
<protein>
    <submittedName>
        <fullName evidence="3">Uncharacterized protein</fullName>
    </submittedName>
</protein>